<protein>
    <submittedName>
        <fullName evidence="13">Myelin regulatory factor-like protein</fullName>
    </submittedName>
</protein>
<dbReference type="InterPro" id="IPR030392">
    <property type="entry name" value="S74_ICA"/>
</dbReference>
<feature type="transmembrane region" description="Helical" evidence="9">
    <location>
        <begin position="721"/>
        <end position="747"/>
    </location>
</feature>
<evidence type="ECO:0000256" key="1">
    <source>
        <dbReference type="ARBA" id="ARBA00004167"/>
    </source>
</evidence>
<dbReference type="Pfam" id="PF05224">
    <property type="entry name" value="NDT80_PhoG"/>
    <property type="match status" value="1"/>
</dbReference>
<name>A0ABM4Z580_VULVU</name>
<evidence type="ECO:0000256" key="2">
    <source>
        <dbReference type="ARBA" id="ARBA00008221"/>
    </source>
</evidence>
<evidence type="ECO:0000256" key="7">
    <source>
        <dbReference type="PROSITE-ProRule" id="PRU00850"/>
    </source>
</evidence>
<keyword evidence="4 9" id="KW-1133">Transmembrane helix</keyword>
<dbReference type="Pfam" id="PF13888">
    <property type="entry name" value="MRF_C2"/>
    <property type="match status" value="1"/>
</dbReference>
<feature type="domain" description="NDT80" evidence="10">
    <location>
        <begin position="247"/>
        <end position="503"/>
    </location>
</feature>
<sequence>MKTLNVESGGDAHKLAQAGSTAPCFLPPSRSHLPCTRSEFHGLQDPCKDLSSWTPPFLEAFPDTLLLLLGHSAQGADDTLENPALDTSLLEEFLGNDFDLGALQPQLPDTPPYSASDSSSPPDAKGERPLQPLRRPPRGARVRAARHPPVPPGACCAPATPSGPRSPAAAPPAPPPAHLPLSSSGPLRRGLLTCLADTCRRPAPPARGVCAHLGIGPARQQQRPRQPPRTSFPPTKKRKCTEVLEDPGDCQVWAQHQDPGDCQVWAQHEDPRDCQVWAQHARAVTSRSYSSEVQDYNSEGLNVMPVDQCSPTLKWQPYQSVPWHSLLNGHYEKLPDLGYRVVTDKGFNFSPADEAFVCQKKNHFQITIHIQVWGSPKFVKTQMGLKPIEMFYLKAFGVKVEATNQIIAIEQSQADRSKKTFNPVKIDLPADQVTKVTLGRLHFSETTANNMRKKGKPNPDQRYFMLVVGLYAANGDQFYLLSAHVSERIIVRASNPGQFENDSDALWQRGQVPESAVCHSRVGINTDAPDEALVVCGNVKVMGTIMHPSDSRAKQNIQEVDTNEQLRRIAQMRIVEYDYRPEFASSMGINTAHQTGMIAQEVQEILPRAVREVGDVTCENGETLQNFLMVDKDQIFMENVGAVKQLCKLTNNLEERIEELEIWNRKLARLKRLSSCKSSASEASSISKFSRAVSASSRRRAVPKKTNKVCFSGKKRLCPNWVFQTLVITLIAVMAFCALTIVSLYILSLKDQNRRAPNLPLSNLTSSQEPAPPPTASPSAPPPALATTQASLQVPEITFCEVLPCRETYCCPIWGKRRVSSSRVRRRSREEDAHPGPWAEIDTTISSIQIVEIQQVIDHRYCGGGLQCSPGNYSYNIPVNKHTPTNVKFSLEINTTEPLIVFQCKFTLGNLCFHGQRGARGTQSLQEVSQEMTQGYQHIWSLPVAPFFDSMYHFRVAAPDLADCSTDPYFAGIFFTDYFFYFYRHCV</sequence>
<keyword evidence="6 9" id="KW-0472">Membrane</keyword>
<dbReference type="Pfam" id="PF13884">
    <property type="entry name" value="Peptidase_S74"/>
    <property type="match status" value="1"/>
</dbReference>
<dbReference type="InterPro" id="IPR037141">
    <property type="entry name" value="NDT80_DNA-bd_dom_sf"/>
</dbReference>
<keyword evidence="12" id="KW-1185">Reference proteome</keyword>
<reference evidence="13" key="1">
    <citation type="submission" date="2025-08" db="UniProtKB">
        <authorList>
            <consortium name="RefSeq"/>
        </authorList>
    </citation>
    <scope>IDENTIFICATION</scope>
    <source>
        <tissue evidence="13">Cell line</tissue>
    </source>
</reference>
<dbReference type="RefSeq" id="XP_072597691.1">
    <property type="nucleotide sequence ID" value="XM_072741590.1"/>
</dbReference>
<dbReference type="InterPro" id="IPR026932">
    <property type="entry name" value="MYRF_ICA"/>
</dbReference>
<feature type="compositionally biased region" description="Pro residues" evidence="8">
    <location>
        <begin position="770"/>
        <end position="784"/>
    </location>
</feature>
<evidence type="ECO:0000256" key="5">
    <source>
        <dbReference type="ARBA" id="ARBA00023125"/>
    </source>
</evidence>
<dbReference type="InterPro" id="IPR024061">
    <property type="entry name" value="NDT80_DNA-bd_dom"/>
</dbReference>
<feature type="region of interest" description="Disordered" evidence="8">
    <location>
        <begin position="215"/>
        <end position="238"/>
    </location>
</feature>
<evidence type="ECO:0000259" key="11">
    <source>
        <dbReference type="PROSITE" id="PS51688"/>
    </source>
</evidence>
<evidence type="ECO:0000256" key="8">
    <source>
        <dbReference type="SAM" id="MobiDB-lite"/>
    </source>
</evidence>
<dbReference type="PROSITE" id="PS51688">
    <property type="entry name" value="ICA"/>
    <property type="match status" value="1"/>
</dbReference>
<evidence type="ECO:0000256" key="9">
    <source>
        <dbReference type="SAM" id="Phobius"/>
    </source>
</evidence>
<comment type="subcellular location">
    <subcellularLocation>
        <location evidence="1">Membrane</location>
        <topology evidence="1">Single-pass membrane protein</topology>
    </subcellularLocation>
</comment>
<dbReference type="PANTHER" id="PTHR13029">
    <property type="match status" value="1"/>
</dbReference>
<dbReference type="InterPro" id="IPR051577">
    <property type="entry name" value="MRF-like"/>
</dbReference>
<feature type="compositionally biased region" description="Low complexity" evidence="8">
    <location>
        <begin position="112"/>
        <end position="133"/>
    </location>
</feature>
<dbReference type="InterPro" id="IPR008967">
    <property type="entry name" value="p53-like_TF_DNA-bd_sf"/>
</dbReference>
<evidence type="ECO:0000259" key="10">
    <source>
        <dbReference type="PROSITE" id="PS51517"/>
    </source>
</evidence>
<evidence type="ECO:0000256" key="6">
    <source>
        <dbReference type="ARBA" id="ARBA00023136"/>
    </source>
</evidence>
<evidence type="ECO:0000256" key="3">
    <source>
        <dbReference type="ARBA" id="ARBA00022692"/>
    </source>
</evidence>
<feature type="DNA-binding region" description="NDT80" evidence="7">
    <location>
        <begin position="247"/>
        <end position="503"/>
    </location>
</feature>
<gene>
    <name evidence="13" type="primary">MYRFL</name>
</gene>
<dbReference type="Pfam" id="PF13887">
    <property type="entry name" value="MYRF_ICA"/>
    <property type="match status" value="1"/>
</dbReference>
<keyword evidence="5 7" id="KW-0238">DNA-binding</keyword>
<evidence type="ECO:0000313" key="13">
    <source>
        <dbReference type="RefSeq" id="XP_072597691.1"/>
    </source>
</evidence>
<feature type="compositionally biased region" description="Basic residues" evidence="8">
    <location>
        <begin position="135"/>
        <end position="146"/>
    </location>
</feature>
<evidence type="ECO:0000313" key="12">
    <source>
        <dbReference type="Proteomes" id="UP001652641"/>
    </source>
</evidence>
<dbReference type="SUPFAM" id="SSF49417">
    <property type="entry name" value="p53-like transcription factors"/>
    <property type="match status" value="1"/>
</dbReference>
<evidence type="ECO:0000256" key="4">
    <source>
        <dbReference type="ARBA" id="ARBA00022989"/>
    </source>
</evidence>
<dbReference type="GeneID" id="112922190"/>
<organism evidence="12 13">
    <name type="scientific">Vulpes vulpes</name>
    <name type="common">Red fox</name>
    <dbReference type="NCBI Taxonomy" id="9627"/>
    <lineage>
        <taxon>Eukaryota</taxon>
        <taxon>Metazoa</taxon>
        <taxon>Chordata</taxon>
        <taxon>Craniata</taxon>
        <taxon>Vertebrata</taxon>
        <taxon>Euteleostomi</taxon>
        <taxon>Mammalia</taxon>
        <taxon>Eutheria</taxon>
        <taxon>Laurasiatheria</taxon>
        <taxon>Carnivora</taxon>
        <taxon>Caniformia</taxon>
        <taxon>Canidae</taxon>
        <taxon>Vulpes</taxon>
    </lineage>
</organism>
<feature type="compositionally biased region" description="Low complexity" evidence="8">
    <location>
        <begin position="153"/>
        <end position="168"/>
    </location>
</feature>
<comment type="similarity">
    <text evidence="2">Belongs to the MRF family.</text>
</comment>
<feature type="domain" description="Peptidase S74" evidence="11">
    <location>
        <begin position="549"/>
        <end position="657"/>
    </location>
</feature>
<dbReference type="PANTHER" id="PTHR13029:SF17">
    <property type="entry name" value="MYELIN REGULATORY FACTOR-LIKE PROTEIN"/>
    <property type="match status" value="1"/>
</dbReference>
<proteinExistence type="inferred from homology"/>
<dbReference type="Gene3D" id="2.60.40.1390">
    <property type="entry name" value="NDT80 DNA-binding domain"/>
    <property type="match status" value="1"/>
</dbReference>
<feature type="region of interest" description="Disordered" evidence="8">
    <location>
        <begin position="759"/>
        <end position="787"/>
    </location>
</feature>
<dbReference type="InterPro" id="IPR025719">
    <property type="entry name" value="MYRF_C2"/>
</dbReference>
<accession>A0ABM4Z580</accession>
<dbReference type="Proteomes" id="UP001652641">
    <property type="component" value="Chromosome 16"/>
</dbReference>
<dbReference type="PROSITE" id="PS51517">
    <property type="entry name" value="NDT80"/>
    <property type="match status" value="1"/>
</dbReference>
<feature type="region of interest" description="Disordered" evidence="8">
    <location>
        <begin position="100"/>
        <end position="185"/>
    </location>
</feature>
<keyword evidence="3 9" id="KW-0812">Transmembrane</keyword>
<feature type="compositionally biased region" description="Pro residues" evidence="8">
    <location>
        <begin position="169"/>
        <end position="178"/>
    </location>
</feature>